<protein>
    <submittedName>
        <fullName evidence="8">Pre-mRNA-splicing factor CWC22</fullName>
    </submittedName>
</protein>
<dbReference type="GO" id="GO:0003723">
    <property type="term" value="F:RNA binding"/>
    <property type="evidence" value="ECO:0007669"/>
    <property type="project" value="InterPro"/>
</dbReference>
<comment type="subcellular location">
    <subcellularLocation>
        <location evidence="1">Nucleus</location>
    </subcellularLocation>
</comment>
<evidence type="ECO:0000256" key="2">
    <source>
        <dbReference type="ARBA" id="ARBA00006856"/>
    </source>
</evidence>
<keyword evidence="4" id="KW-0508">mRNA splicing</keyword>
<evidence type="ECO:0000256" key="3">
    <source>
        <dbReference type="ARBA" id="ARBA00022664"/>
    </source>
</evidence>
<dbReference type="EMBL" id="NBIV01000013">
    <property type="protein sequence ID" value="PXF48478.1"/>
    <property type="molecule type" value="Genomic_DNA"/>
</dbReference>
<dbReference type="SUPFAM" id="SSF48371">
    <property type="entry name" value="ARM repeat"/>
    <property type="match status" value="1"/>
</dbReference>
<keyword evidence="3" id="KW-0507">mRNA processing</keyword>
<dbReference type="SMART" id="SM00544">
    <property type="entry name" value="MA3"/>
    <property type="match status" value="1"/>
</dbReference>
<evidence type="ECO:0000313" key="9">
    <source>
        <dbReference type="Proteomes" id="UP000247409"/>
    </source>
</evidence>
<feature type="compositionally biased region" description="Basic and acidic residues" evidence="6">
    <location>
        <begin position="783"/>
        <end position="797"/>
    </location>
</feature>
<dbReference type="SMART" id="SM00543">
    <property type="entry name" value="MIF4G"/>
    <property type="match status" value="1"/>
</dbReference>
<dbReference type="GO" id="GO:0071013">
    <property type="term" value="C:catalytic step 2 spliceosome"/>
    <property type="evidence" value="ECO:0007669"/>
    <property type="project" value="TreeGrafter"/>
</dbReference>
<feature type="compositionally biased region" description="Basic and acidic residues" evidence="6">
    <location>
        <begin position="699"/>
        <end position="767"/>
    </location>
</feature>
<gene>
    <name evidence="8" type="ORF">BWQ96_01647</name>
</gene>
<evidence type="ECO:0000256" key="5">
    <source>
        <dbReference type="ARBA" id="ARBA00023242"/>
    </source>
</evidence>
<feature type="domain" description="MI" evidence="7">
    <location>
        <begin position="363"/>
        <end position="480"/>
    </location>
</feature>
<evidence type="ECO:0000256" key="6">
    <source>
        <dbReference type="SAM" id="MobiDB-lite"/>
    </source>
</evidence>
<feature type="region of interest" description="Disordered" evidence="6">
    <location>
        <begin position="1"/>
        <end position="36"/>
    </location>
</feature>
<dbReference type="GO" id="GO:0000398">
    <property type="term" value="P:mRNA splicing, via spliceosome"/>
    <property type="evidence" value="ECO:0007669"/>
    <property type="project" value="TreeGrafter"/>
</dbReference>
<reference evidence="8 9" key="1">
    <citation type="journal article" date="2018" name="Mol. Biol. Evol.">
        <title>Analysis of the draft genome of the red seaweed Gracilariopsis chorda provides insights into genome size evolution in Rhodophyta.</title>
        <authorList>
            <person name="Lee J."/>
            <person name="Yang E.C."/>
            <person name="Graf L."/>
            <person name="Yang J.H."/>
            <person name="Qiu H."/>
            <person name="Zel Zion U."/>
            <person name="Chan C.X."/>
            <person name="Stephens T.G."/>
            <person name="Weber A.P.M."/>
            <person name="Boo G.H."/>
            <person name="Boo S.M."/>
            <person name="Kim K.M."/>
            <person name="Shin Y."/>
            <person name="Jung M."/>
            <person name="Lee S.J."/>
            <person name="Yim H.S."/>
            <person name="Lee J.H."/>
            <person name="Bhattacharya D."/>
            <person name="Yoon H.S."/>
        </authorList>
    </citation>
    <scope>NUCLEOTIDE SEQUENCE [LARGE SCALE GENOMIC DNA]</scope>
    <source>
        <strain evidence="8 9">SKKU-2015</strain>
        <tissue evidence="8">Whole body</tissue>
    </source>
</reference>
<proteinExistence type="inferred from homology"/>
<feature type="compositionally biased region" description="Basic and acidic residues" evidence="6">
    <location>
        <begin position="320"/>
        <end position="330"/>
    </location>
</feature>
<dbReference type="Pfam" id="PF02847">
    <property type="entry name" value="MA3"/>
    <property type="match status" value="1"/>
</dbReference>
<sequence length="860" mass="99105">MAAPTQTIRLPTPPVPSSSRPPRPPRPPRPQPAPYIPPFRAKRLPTVASPKQLQLQHWTGLKKAINGIVNRLNASNLPSCVIQLLRLNIVRARGLFCKAVLRAQLASPNLSPVFASFVAVIGSRFPAIVNLLVRRLVAQLRAAYGNQDRISCFATARFLANLCNQYVVKEILVLEFLLTWALEPSDGSAELAVVTLRECVSTLYQESPPALELVFDKLRAMLHDGQLGRRAEVAIDNLLDLRRKKFRGLPSPDPRLDLLHDKDIFTHDITLEEDLGDLQHECDKFQFDPNFEQNENAYESIKKDILGAAMDNLPQGLSEDPNRPQSDKSSKPTIQAENTAAGSLNKDPMPSKTTDMTEAELQQFRRTVYLIHSSTLSHEESAHRLLILMRDNKGREHDLCQMLIECCSQEKTFLRVYGLLSDRLCRRDRVYHTHFEDLFATHYATIHRFETRRIRNIANLFAFLLAADSISWSVLEVVRIVEEETTASSRAFLKFLMQELCRSLGEAGARERFKKAERDGNLTGVFPTDNVTNAKFSINLLTTIGLGYLTEGLREKLKDLPKKANDDDAENTSSSSFDSDSASSSSLSIDSGEEVAQVGISNDNESRGSKRPQDPASRAESERPTKSRRIDDPSIRRDRFDSQRRRDARRNMPFDDIERNHRAYVNSPSGSRTRRYAPEHSDEDRARYRSKRHRSRYGSYHDDRRSRDVYRSSRPPSRDHRDRYWSDDDAPRRASSRDRNEGRPSDMEDFERNRHGGDEREASPHYEYDDDDRDISPHRNKRRSSDYHPEDSQDSRERQRRHRSRRYRHYSDSESNSYSPDRRRRRGSSWHRRRSNRRHESSDYSDAPSASRSPRHRRRR</sequence>
<keyword evidence="5" id="KW-0539">Nucleus</keyword>
<comment type="similarity">
    <text evidence="2">Belongs to the CWC22 family.</text>
</comment>
<feature type="compositionally biased region" description="Polar residues" evidence="6">
    <location>
        <begin position="331"/>
        <end position="342"/>
    </location>
</feature>
<dbReference type="AlphaFoldDB" id="A0A2V3J259"/>
<feature type="compositionally biased region" description="Basic residues" evidence="6">
    <location>
        <begin position="798"/>
        <end position="808"/>
    </location>
</feature>
<dbReference type="OrthoDB" id="1924287at2759"/>
<feature type="region of interest" description="Disordered" evidence="6">
    <location>
        <begin position="312"/>
        <end position="356"/>
    </location>
</feature>
<dbReference type="Pfam" id="PF02854">
    <property type="entry name" value="MIF4G"/>
    <property type="match status" value="1"/>
</dbReference>
<dbReference type="PANTHER" id="PTHR18034">
    <property type="entry name" value="CELL CYCLE CONTROL PROTEIN CWF22-RELATED"/>
    <property type="match status" value="1"/>
</dbReference>
<accession>A0A2V3J259</accession>
<dbReference type="InterPro" id="IPR016024">
    <property type="entry name" value="ARM-type_fold"/>
</dbReference>
<dbReference type="InterPro" id="IPR003890">
    <property type="entry name" value="MIF4G-like_typ-3"/>
</dbReference>
<dbReference type="InterPro" id="IPR050781">
    <property type="entry name" value="CWC22_splicing_factor"/>
</dbReference>
<evidence type="ECO:0000256" key="1">
    <source>
        <dbReference type="ARBA" id="ARBA00004123"/>
    </source>
</evidence>
<dbReference type="PANTHER" id="PTHR18034:SF3">
    <property type="entry name" value="PRE-MRNA-SPLICING FACTOR CWC22 HOMOLOG"/>
    <property type="match status" value="1"/>
</dbReference>
<evidence type="ECO:0000259" key="7">
    <source>
        <dbReference type="PROSITE" id="PS51366"/>
    </source>
</evidence>
<comment type="caution">
    <text evidence="8">The sequence shown here is derived from an EMBL/GenBank/DDBJ whole genome shotgun (WGS) entry which is preliminary data.</text>
</comment>
<feature type="compositionally biased region" description="Pro residues" evidence="6">
    <location>
        <begin position="11"/>
        <end position="36"/>
    </location>
</feature>
<organism evidence="8 9">
    <name type="scientific">Gracilariopsis chorda</name>
    <dbReference type="NCBI Taxonomy" id="448386"/>
    <lineage>
        <taxon>Eukaryota</taxon>
        <taxon>Rhodophyta</taxon>
        <taxon>Florideophyceae</taxon>
        <taxon>Rhodymeniophycidae</taxon>
        <taxon>Gracilariales</taxon>
        <taxon>Gracilariaceae</taxon>
        <taxon>Gracilariopsis</taxon>
    </lineage>
</organism>
<name>A0A2V3J259_9FLOR</name>
<feature type="compositionally biased region" description="Basic residues" evidence="6">
    <location>
        <begin position="822"/>
        <end position="837"/>
    </location>
</feature>
<feature type="region of interest" description="Disordered" evidence="6">
    <location>
        <begin position="561"/>
        <end position="860"/>
    </location>
</feature>
<evidence type="ECO:0000256" key="4">
    <source>
        <dbReference type="ARBA" id="ARBA00023187"/>
    </source>
</evidence>
<feature type="compositionally biased region" description="Basic and acidic residues" evidence="6">
    <location>
        <begin position="676"/>
        <end position="687"/>
    </location>
</feature>
<keyword evidence="9" id="KW-1185">Reference proteome</keyword>
<dbReference type="STRING" id="448386.A0A2V3J259"/>
<feature type="compositionally biased region" description="Basic and acidic residues" evidence="6">
    <location>
        <begin position="604"/>
        <end position="661"/>
    </location>
</feature>
<dbReference type="InterPro" id="IPR003891">
    <property type="entry name" value="Initiation_fac_eIF4g_MI"/>
</dbReference>
<feature type="compositionally biased region" description="Low complexity" evidence="6">
    <location>
        <begin position="573"/>
        <end position="590"/>
    </location>
</feature>
<dbReference type="Proteomes" id="UP000247409">
    <property type="component" value="Unassembled WGS sequence"/>
</dbReference>
<evidence type="ECO:0000313" key="8">
    <source>
        <dbReference type="EMBL" id="PXF48478.1"/>
    </source>
</evidence>
<dbReference type="PROSITE" id="PS51366">
    <property type="entry name" value="MI"/>
    <property type="match status" value="1"/>
</dbReference>
<dbReference type="Gene3D" id="1.25.40.180">
    <property type="match status" value="1"/>
</dbReference>